<feature type="transmembrane region" description="Helical" evidence="5">
    <location>
        <begin position="460"/>
        <end position="485"/>
    </location>
</feature>
<dbReference type="GO" id="GO:0005315">
    <property type="term" value="F:phosphate transmembrane transporter activity"/>
    <property type="evidence" value="ECO:0007669"/>
    <property type="project" value="InterPro"/>
</dbReference>
<keyword evidence="6" id="KW-0997">Cell inner membrane</keyword>
<evidence type="ECO:0000256" key="4">
    <source>
        <dbReference type="ARBA" id="ARBA00023136"/>
    </source>
</evidence>
<dbReference type="STRING" id="871652.SAMN04515673_104181"/>
<keyword evidence="6" id="KW-0592">Phosphate transport</keyword>
<feature type="transmembrane region" description="Helical" evidence="5">
    <location>
        <begin position="393"/>
        <end position="414"/>
    </location>
</feature>
<comment type="function">
    <text evidence="6">Part of the binding-protein-dependent transport system for phosphate; probably responsible for the translocation of the substrate across the membrane.</text>
</comment>
<evidence type="ECO:0000256" key="5">
    <source>
        <dbReference type="RuleBase" id="RU363032"/>
    </source>
</evidence>
<keyword evidence="2 5" id="KW-0812">Transmembrane</keyword>
<evidence type="ECO:0000256" key="6">
    <source>
        <dbReference type="RuleBase" id="RU363054"/>
    </source>
</evidence>
<feature type="transmembrane region" description="Helical" evidence="5">
    <location>
        <begin position="264"/>
        <end position="285"/>
    </location>
</feature>
<dbReference type="PROSITE" id="PS50928">
    <property type="entry name" value="ABC_TM1"/>
    <property type="match status" value="1"/>
</dbReference>
<dbReference type="OrthoDB" id="9785113at2"/>
<keyword evidence="6" id="KW-1003">Cell membrane</keyword>
<feature type="transmembrane region" description="Helical" evidence="5">
    <location>
        <begin position="200"/>
        <end position="220"/>
    </location>
</feature>
<gene>
    <name evidence="8" type="ORF">SAMN04515673_104181</name>
</gene>
<protein>
    <recommendedName>
        <fullName evidence="6">Phosphate transport system permease protein</fullName>
    </recommendedName>
</protein>
<keyword evidence="3 5" id="KW-1133">Transmembrane helix</keyword>
<dbReference type="NCBIfam" id="TIGR02138">
    <property type="entry name" value="phosphate_pstC"/>
    <property type="match status" value="1"/>
</dbReference>
<dbReference type="InterPro" id="IPR000515">
    <property type="entry name" value="MetI-like"/>
</dbReference>
<evidence type="ECO:0000259" key="7">
    <source>
        <dbReference type="PROSITE" id="PS50928"/>
    </source>
</evidence>
<evidence type="ECO:0000313" key="8">
    <source>
        <dbReference type="EMBL" id="SFR07111.1"/>
    </source>
</evidence>
<keyword evidence="5" id="KW-0813">Transport</keyword>
<keyword evidence="4 5" id="KW-0472">Membrane</keyword>
<evidence type="ECO:0000256" key="1">
    <source>
        <dbReference type="ARBA" id="ARBA00004651"/>
    </source>
</evidence>
<dbReference type="AlphaFoldDB" id="A0A1I6DNZ7"/>
<proteinExistence type="inferred from homology"/>
<organism evidence="8 9">
    <name type="scientific">Poseidonocella sedimentorum</name>
    <dbReference type="NCBI Taxonomy" id="871652"/>
    <lineage>
        <taxon>Bacteria</taxon>
        <taxon>Pseudomonadati</taxon>
        <taxon>Pseudomonadota</taxon>
        <taxon>Alphaproteobacteria</taxon>
        <taxon>Rhodobacterales</taxon>
        <taxon>Roseobacteraceae</taxon>
        <taxon>Poseidonocella</taxon>
    </lineage>
</organism>
<keyword evidence="9" id="KW-1185">Reference proteome</keyword>
<accession>A0A1I6DNZ7</accession>
<dbReference type="EMBL" id="FOYI01000004">
    <property type="protein sequence ID" value="SFR07111.1"/>
    <property type="molecule type" value="Genomic_DNA"/>
</dbReference>
<feature type="transmembrane region" description="Helical" evidence="5">
    <location>
        <begin position="340"/>
        <end position="360"/>
    </location>
</feature>
<comment type="subcellular location">
    <subcellularLocation>
        <location evidence="6">Cell inner membrane</location>
        <topology evidence="6">Multi-pass membrane protein</topology>
    </subcellularLocation>
    <subcellularLocation>
        <location evidence="1 5">Cell membrane</location>
        <topology evidence="1 5">Multi-pass membrane protein</topology>
    </subcellularLocation>
</comment>
<evidence type="ECO:0000313" key="9">
    <source>
        <dbReference type="Proteomes" id="UP000199302"/>
    </source>
</evidence>
<reference evidence="8 9" key="1">
    <citation type="submission" date="2016-10" db="EMBL/GenBank/DDBJ databases">
        <authorList>
            <person name="de Groot N.N."/>
        </authorList>
    </citation>
    <scope>NUCLEOTIDE SEQUENCE [LARGE SCALE GENOMIC DNA]</scope>
    <source>
        <strain evidence="9">KMM 9023,NRIC 0796,JCM 17311,KCTC 23692</strain>
    </source>
</reference>
<feature type="transmembrane region" description="Helical" evidence="5">
    <location>
        <begin position="305"/>
        <end position="328"/>
    </location>
</feature>
<evidence type="ECO:0000256" key="3">
    <source>
        <dbReference type="ARBA" id="ARBA00022989"/>
    </source>
</evidence>
<dbReference type="PANTHER" id="PTHR42727:SF1">
    <property type="entry name" value="PHOSPHATE TRANSPORT SYSTEM PERMEASE"/>
    <property type="match status" value="1"/>
</dbReference>
<dbReference type="Proteomes" id="UP000199302">
    <property type="component" value="Unassembled WGS sequence"/>
</dbReference>
<sequence>MPLLWLILIVLAIAAAGYVLGRSRALASAGGDIRQLHSLPSYYGSNAALKAVVPALLLLVLWLIAQPLYINSVISGTLPDELISEGSSRGLLMAEVSRTAQGLDLAVSQGVIDEGVASDPAADFNAMTDRLKQAGAIVTSQITQPVLNAAQRYRSMSHTGTAIMSIAVIIIAVLGAFYGIRQSSAQFRARNVVEQGVRVLLVAAASIAVLTTVGIVLSLVFNTIEFFRLYPASEFFFGLSWAPSFSGRGGSSELGVLPLLWGTIYISIVALIVAVPVGLFAAIYLSEYAGSKVRAVAKPLLEVLAGIPTIVYGLFALLTVGPLLVSIFGDGGVLGVSWQGGGRAVITAGLVMGIMLIPFVSSLSDDIINAVPQAMRDGSYGLGATKSETIKQVVLPAALPGIVGAILLAASRAIGETMIVVLGAGAAARLSLNPFEAMTTVTAKIVSQLTGDSDFASPEALVAFALGMTLFVLTLGLNVFALYIVRKYREQYD</sequence>
<dbReference type="InterPro" id="IPR011864">
    <property type="entry name" value="Phosphate_PstC"/>
</dbReference>
<dbReference type="PANTHER" id="PTHR42727">
    <property type="entry name" value="PHOSPHATE TRANSPORT SYSTEM PERMEASE PROTEIN"/>
    <property type="match status" value="1"/>
</dbReference>
<dbReference type="GO" id="GO:0005886">
    <property type="term" value="C:plasma membrane"/>
    <property type="evidence" value="ECO:0007669"/>
    <property type="project" value="UniProtKB-SubCell"/>
</dbReference>
<dbReference type="RefSeq" id="WP_092079018.1">
    <property type="nucleotide sequence ID" value="NZ_FOYI01000004.1"/>
</dbReference>
<dbReference type="Pfam" id="PF12501">
    <property type="entry name" value="DUF3708"/>
    <property type="match status" value="1"/>
</dbReference>
<dbReference type="Gene3D" id="1.10.3720.10">
    <property type="entry name" value="MetI-like"/>
    <property type="match status" value="1"/>
</dbReference>
<dbReference type="InterPro" id="IPR022182">
    <property type="entry name" value="PstC_N"/>
</dbReference>
<comment type="similarity">
    <text evidence="6">Belongs to the binding-protein-dependent transport system permease family. CysTW subfamily.</text>
</comment>
<feature type="transmembrane region" description="Helical" evidence="5">
    <location>
        <begin position="51"/>
        <end position="70"/>
    </location>
</feature>
<name>A0A1I6DNZ7_9RHOB</name>
<feature type="transmembrane region" description="Helical" evidence="5">
    <location>
        <begin position="161"/>
        <end position="180"/>
    </location>
</feature>
<feature type="domain" description="ABC transmembrane type-1" evidence="7">
    <location>
        <begin position="260"/>
        <end position="481"/>
    </location>
</feature>
<dbReference type="InterPro" id="IPR035906">
    <property type="entry name" value="MetI-like_sf"/>
</dbReference>
<dbReference type="SUPFAM" id="SSF161098">
    <property type="entry name" value="MetI-like"/>
    <property type="match status" value="1"/>
</dbReference>
<dbReference type="GO" id="GO:0006817">
    <property type="term" value="P:phosphate ion transport"/>
    <property type="evidence" value="ECO:0007669"/>
    <property type="project" value="UniProtKB-KW"/>
</dbReference>
<evidence type="ECO:0000256" key="2">
    <source>
        <dbReference type="ARBA" id="ARBA00022692"/>
    </source>
</evidence>
<dbReference type="CDD" id="cd06261">
    <property type="entry name" value="TM_PBP2"/>
    <property type="match status" value="1"/>
</dbReference>
<dbReference type="Pfam" id="PF00528">
    <property type="entry name" value="BPD_transp_1"/>
    <property type="match status" value="1"/>
</dbReference>